<keyword evidence="3" id="KW-1185">Reference proteome</keyword>
<feature type="non-terminal residue" evidence="2">
    <location>
        <position position="1"/>
    </location>
</feature>
<feature type="non-terminal residue" evidence="2">
    <location>
        <position position="56"/>
    </location>
</feature>
<evidence type="ECO:0000313" key="2">
    <source>
        <dbReference type="EMBL" id="KAJ1916008.1"/>
    </source>
</evidence>
<organism evidence="2 3">
    <name type="scientific">Tieghemiomyces parasiticus</name>
    <dbReference type="NCBI Taxonomy" id="78921"/>
    <lineage>
        <taxon>Eukaryota</taxon>
        <taxon>Fungi</taxon>
        <taxon>Fungi incertae sedis</taxon>
        <taxon>Zoopagomycota</taxon>
        <taxon>Kickxellomycotina</taxon>
        <taxon>Dimargaritomycetes</taxon>
        <taxon>Dimargaritales</taxon>
        <taxon>Dimargaritaceae</taxon>
        <taxon>Tieghemiomyces</taxon>
    </lineage>
</organism>
<evidence type="ECO:0000256" key="1">
    <source>
        <dbReference type="SAM" id="MobiDB-lite"/>
    </source>
</evidence>
<evidence type="ECO:0000313" key="3">
    <source>
        <dbReference type="Proteomes" id="UP001150569"/>
    </source>
</evidence>
<dbReference type="AlphaFoldDB" id="A0A9W8DRU0"/>
<comment type="caution">
    <text evidence="2">The sequence shown here is derived from an EMBL/GenBank/DDBJ whole genome shotgun (WGS) entry which is preliminary data.</text>
</comment>
<reference evidence="2" key="1">
    <citation type="submission" date="2022-07" db="EMBL/GenBank/DDBJ databases">
        <title>Phylogenomic reconstructions and comparative analyses of Kickxellomycotina fungi.</title>
        <authorList>
            <person name="Reynolds N.K."/>
            <person name="Stajich J.E."/>
            <person name="Barry K."/>
            <person name="Grigoriev I.V."/>
            <person name="Crous P."/>
            <person name="Smith M.E."/>
        </authorList>
    </citation>
    <scope>NUCLEOTIDE SEQUENCE</scope>
    <source>
        <strain evidence="2">RSA 861</strain>
    </source>
</reference>
<sequence length="56" mass="6536">QVLPPYAQQSIRLFRPPLHRHYRPRVFRSGADHQDPVRPALHEQRHGKLDSCTNGV</sequence>
<accession>A0A9W8DRU0</accession>
<feature type="compositionally biased region" description="Basic and acidic residues" evidence="1">
    <location>
        <begin position="30"/>
        <end position="49"/>
    </location>
</feature>
<dbReference type="EMBL" id="JANBPT010000602">
    <property type="protein sequence ID" value="KAJ1916008.1"/>
    <property type="molecule type" value="Genomic_DNA"/>
</dbReference>
<proteinExistence type="predicted"/>
<name>A0A9W8DRU0_9FUNG</name>
<feature type="region of interest" description="Disordered" evidence="1">
    <location>
        <begin position="28"/>
        <end position="56"/>
    </location>
</feature>
<dbReference type="Proteomes" id="UP001150569">
    <property type="component" value="Unassembled WGS sequence"/>
</dbReference>
<gene>
    <name evidence="2" type="ORF">IWQ60_008245</name>
</gene>
<protein>
    <submittedName>
        <fullName evidence="2">Uncharacterized protein</fullName>
    </submittedName>
</protein>